<evidence type="ECO:0000313" key="9">
    <source>
        <dbReference type="Proteomes" id="UP000565579"/>
    </source>
</evidence>
<comment type="catalytic activity">
    <reaction evidence="5">
        <text>hydrogencarbonate + NH4(+) + ATP = carbamoyl phosphate + ADP + H2O + H(+)</text>
        <dbReference type="Rhea" id="RHEA:10152"/>
        <dbReference type="ChEBI" id="CHEBI:15377"/>
        <dbReference type="ChEBI" id="CHEBI:15378"/>
        <dbReference type="ChEBI" id="CHEBI:17544"/>
        <dbReference type="ChEBI" id="CHEBI:28938"/>
        <dbReference type="ChEBI" id="CHEBI:30616"/>
        <dbReference type="ChEBI" id="CHEBI:58228"/>
        <dbReference type="ChEBI" id="CHEBI:456216"/>
        <dbReference type="EC" id="2.7.2.2"/>
    </reaction>
</comment>
<keyword evidence="3 6" id="KW-0808">Transferase</keyword>
<evidence type="ECO:0000256" key="6">
    <source>
        <dbReference type="PIRNR" id="PIRNR000723"/>
    </source>
</evidence>
<reference evidence="8 9" key="1">
    <citation type="submission" date="2020-08" db="EMBL/GenBank/DDBJ databases">
        <title>Sequencing the genomes of 1000 actinobacteria strains.</title>
        <authorList>
            <person name="Klenk H.-P."/>
        </authorList>
    </citation>
    <scope>NUCLEOTIDE SEQUENCE [LARGE SCALE GENOMIC DNA]</scope>
    <source>
        <strain evidence="8 9">DSM 43768</strain>
    </source>
</reference>
<evidence type="ECO:0000256" key="3">
    <source>
        <dbReference type="ARBA" id="ARBA00022679"/>
    </source>
</evidence>
<gene>
    <name evidence="8" type="ORF">HD593_004065</name>
</gene>
<dbReference type="CDD" id="cd04235">
    <property type="entry name" value="AAK_CK"/>
    <property type="match status" value="1"/>
</dbReference>
<accession>A0A7X0TZG6</accession>
<name>A0A7X0TZG6_9ACTN</name>
<dbReference type="GO" id="GO:0005829">
    <property type="term" value="C:cytosol"/>
    <property type="evidence" value="ECO:0007669"/>
    <property type="project" value="TreeGrafter"/>
</dbReference>
<dbReference type="GO" id="GO:0019546">
    <property type="term" value="P:L-arginine deiminase pathway"/>
    <property type="evidence" value="ECO:0007669"/>
    <property type="project" value="TreeGrafter"/>
</dbReference>
<feature type="domain" description="Aspartate/glutamate/uridylate kinase" evidence="7">
    <location>
        <begin position="1"/>
        <end position="281"/>
    </location>
</feature>
<comment type="similarity">
    <text evidence="1 6">Belongs to the carbamate kinase family.</text>
</comment>
<keyword evidence="4 6" id="KW-0418">Kinase</keyword>
<evidence type="ECO:0000256" key="2">
    <source>
        <dbReference type="ARBA" id="ARBA00013070"/>
    </source>
</evidence>
<evidence type="ECO:0000256" key="5">
    <source>
        <dbReference type="ARBA" id="ARBA00048467"/>
    </source>
</evidence>
<evidence type="ECO:0000256" key="1">
    <source>
        <dbReference type="ARBA" id="ARBA00011066"/>
    </source>
</evidence>
<proteinExistence type="inferred from homology"/>
<comment type="caution">
    <text evidence="8">The sequence shown here is derived from an EMBL/GenBank/DDBJ whole genome shotgun (WGS) entry which is preliminary data.</text>
</comment>
<dbReference type="Gene3D" id="3.40.1160.10">
    <property type="entry name" value="Acetylglutamate kinase-like"/>
    <property type="match status" value="1"/>
</dbReference>
<dbReference type="PRINTS" id="PR01469">
    <property type="entry name" value="CARBMTKINASE"/>
</dbReference>
<evidence type="ECO:0000256" key="4">
    <source>
        <dbReference type="ARBA" id="ARBA00022777"/>
    </source>
</evidence>
<dbReference type="PANTHER" id="PTHR30409:SF1">
    <property type="entry name" value="CARBAMATE KINASE-RELATED"/>
    <property type="match status" value="1"/>
</dbReference>
<evidence type="ECO:0000313" key="8">
    <source>
        <dbReference type="EMBL" id="MBB6549270.1"/>
    </source>
</evidence>
<keyword evidence="9" id="KW-1185">Reference proteome</keyword>
<dbReference type="EMBL" id="JACHMI010000001">
    <property type="protein sequence ID" value="MBB6549270.1"/>
    <property type="molecule type" value="Genomic_DNA"/>
</dbReference>
<protein>
    <recommendedName>
        <fullName evidence="2 6">Carbamate kinase</fullName>
    </recommendedName>
</protein>
<dbReference type="RefSeq" id="WP_185103675.1">
    <property type="nucleotide sequence ID" value="NZ_JACHMI010000001.1"/>
</dbReference>
<dbReference type="PIRSF" id="PIRSF000723">
    <property type="entry name" value="Carbamate_kin"/>
    <property type="match status" value="1"/>
</dbReference>
<dbReference type="FunFam" id="3.40.1160.10:FF:000007">
    <property type="entry name" value="Carbamate kinase"/>
    <property type="match status" value="1"/>
</dbReference>
<dbReference type="InterPro" id="IPR001048">
    <property type="entry name" value="Asp/Glu/Uridylate_kinase"/>
</dbReference>
<dbReference type="InterPro" id="IPR036393">
    <property type="entry name" value="AceGlu_kinase-like_sf"/>
</dbReference>
<dbReference type="GO" id="GO:0008804">
    <property type="term" value="F:carbamate kinase activity"/>
    <property type="evidence" value="ECO:0007669"/>
    <property type="project" value="UniProtKB-EC"/>
</dbReference>
<dbReference type="PANTHER" id="PTHR30409">
    <property type="entry name" value="CARBAMATE KINASE"/>
    <property type="match status" value="1"/>
</dbReference>
<evidence type="ECO:0000259" key="7">
    <source>
        <dbReference type="Pfam" id="PF00696"/>
    </source>
</evidence>
<sequence length="317" mass="32596">MLIVVALGGNALLERGERPDAQVQREHVRAAALALAPLAAEHTLVLCHGNGPQIGMLAVESENDPALTHPFPLDTLGAQTQGMIGYWLALELGNAGLAGPVVTIVTRTEVDPDDPAFRAPAKFVGQTYPEPVARRLAGEHGWTVAGDGQGWRRVVASPAPRRIVELPTIRHLVAGGTTVICGGGGGVPVFAGDGGRYEGAQAVVDKDLTAALLAVELGADRLVVLTDVDAVRRDFGTPRERPLSAVDAGELRAMRFPAGSMAPKVEACLRFVTATGRPAAIGALRDAAAVLAGTAGTTITAGTRTVTSAGAAVAADR</sequence>
<dbReference type="SUPFAM" id="SSF53633">
    <property type="entry name" value="Carbamate kinase-like"/>
    <property type="match status" value="1"/>
</dbReference>
<dbReference type="Pfam" id="PF00696">
    <property type="entry name" value="AA_kinase"/>
    <property type="match status" value="1"/>
</dbReference>
<dbReference type="InterPro" id="IPR003964">
    <property type="entry name" value="Carb_kinase"/>
</dbReference>
<dbReference type="Proteomes" id="UP000565579">
    <property type="component" value="Unassembled WGS sequence"/>
</dbReference>
<dbReference type="AlphaFoldDB" id="A0A7X0TZG6"/>
<organism evidence="8 9">
    <name type="scientific">Nonomuraea rubra</name>
    <dbReference type="NCBI Taxonomy" id="46180"/>
    <lineage>
        <taxon>Bacteria</taxon>
        <taxon>Bacillati</taxon>
        <taxon>Actinomycetota</taxon>
        <taxon>Actinomycetes</taxon>
        <taxon>Streptosporangiales</taxon>
        <taxon>Streptosporangiaceae</taxon>
        <taxon>Nonomuraea</taxon>
    </lineage>
</organism>
<dbReference type="NCBIfam" id="NF009008">
    <property type="entry name" value="PRK12354.1"/>
    <property type="match status" value="1"/>
</dbReference>